<evidence type="ECO:0000313" key="2">
    <source>
        <dbReference type="Proteomes" id="UP000289152"/>
    </source>
</evidence>
<dbReference type="EMBL" id="SDIL01000075">
    <property type="protein sequence ID" value="RXK37192.1"/>
    <property type="molecule type" value="Genomic_DNA"/>
</dbReference>
<reference evidence="1 2" key="1">
    <citation type="submission" date="2016-06" db="EMBL/GenBank/DDBJ databases">
        <title>Evolution of pathogenesis and genome organization in the Tremellales.</title>
        <authorList>
            <person name="Cuomo C."/>
            <person name="Litvintseva A."/>
            <person name="Heitman J."/>
            <person name="Chen Y."/>
            <person name="Sun S."/>
            <person name="Springer D."/>
            <person name="Dromer F."/>
            <person name="Young S."/>
            <person name="Zeng Q."/>
            <person name="Chapman S."/>
            <person name="Gujja S."/>
            <person name="Saif S."/>
            <person name="Birren B."/>
        </authorList>
    </citation>
    <scope>NUCLEOTIDE SEQUENCE [LARGE SCALE GENOMIC DNA]</scope>
    <source>
        <strain evidence="1 2">ATCC 28783</strain>
    </source>
</reference>
<dbReference type="InParanoid" id="A0A4Q1BHW0"/>
<evidence type="ECO:0000313" key="1">
    <source>
        <dbReference type="EMBL" id="RXK37192.1"/>
    </source>
</evidence>
<gene>
    <name evidence="1" type="ORF">M231_05561</name>
</gene>
<evidence type="ECO:0008006" key="3">
    <source>
        <dbReference type="Google" id="ProtNLM"/>
    </source>
</evidence>
<comment type="caution">
    <text evidence="1">The sequence shown here is derived from an EMBL/GenBank/DDBJ whole genome shotgun (WGS) entry which is preliminary data.</text>
</comment>
<dbReference type="VEuPathDB" id="FungiDB:TREMEDRAFT_63864"/>
<dbReference type="OrthoDB" id="10476138at2759"/>
<accession>A0A4Q1BHW0</accession>
<sequence length="250" mass="27826">MDSQGNPLLQDILLQPTSGPPIAVKAYLLYAHSTVFHDMIDLTLNHGSGQNTTNLEDYSLDINGTTDEVTFLVELLNGRRLSGQETWAQMKATIGTCEKYGFDLHRQLIVLSLYDRTNLDPWEIFCLASHYNMLSLARKAIASFSENPNTTNLSLATLTGPQLASVNSEYMAALVRAMSPQTMESLQVRIRNVSGQTFGPTQSWQLVSERFTLNSSSRNVAIDRTPDWHWNPASPVPSPTNGVFFYDPNP</sequence>
<proteinExistence type="predicted"/>
<dbReference type="Proteomes" id="UP000289152">
    <property type="component" value="Unassembled WGS sequence"/>
</dbReference>
<dbReference type="AlphaFoldDB" id="A0A4Q1BHW0"/>
<keyword evidence="2" id="KW-1185">Reference proteome</keyword>
<protein>
    <recommendedName>
        <fullName evidence="3">BTB domain-containing protein</fullName>
    </recommendedName>
</protein>
<name>A0A4Q1BHW0_TREME</name>
<organism evidence="1 2">
    <name type="scientific">Tremella mesenterica</name>
    <name type="common">Jelly fungus</name>
    <dbReference type="NCBI Taxonomy" id="5217"/>
    <lineage>
        <taxon>Eukaryota</taxon>
        <taxon>Fungi</taxon>
        <taxon>Dikarya</taxon>
        <taxon>Basidiomycota</taxon>
        <taxon>Agaricomycotina</taxon>
        <taxon>Tremellomycetes</taxon>
        <taxon>Tremellales</taxon>
        <taxon>Tremellaceae</taxon>
        <taxon>Tremella</taxon>
    </lineage>
</organism>